<dbReference type="GO" id="GO:0005829">
    <property type="term" value="C:cytosol"/>
    <property type="evidence" value="ECO:0007669"/>
    <property type="project" value="TreeGrafter"/>
</dbReference>
<dbReference type="EMBL" id="DS572695">
    <property type="protein sequence ID" value="EGY13448.1"/>
    <property type="molecule type" value="Genomic_DNA"/>
</dbReference>
<dbReference type="Proteomes" id="UP000001611">
    <property type="component" value="Chromosome 2"/>
</dbReference>
<name>G2WRE7_VERDV</name>
<evidence type="ECO:0000313" key="4">
    <source>
        <dbReference type="Proteomes" id="UP000001611"/>
    </source>
</evidence>
<dbReference type="GO" id="GO:0034599">
    <property type="term" value="P:cellular response to oxidative stress"/>
    <property type="evidence" value="ECO:0007669"/>
    <property type="project" value="EnsemblFungi"/>
</dbReference>
<dbReference type="InParanoid" id="G2WRE7"/>
<dbReference type="InterPro" id="IPR003018">
    <property type="entry name" value="GAF"/>
</dbReference>
<dbReference type="GeneID" id="20701593"/>
<evidence type="ECO:0000259" key="2">
    <source>
        <dbReference type="Pfam" id="PF13185"/>
    </source>
</evidence>
<dbReference type="InterPro" id="IPR000614">
    <property type="entry name" value="FRMsr_CS"/>
</dbReference>
<dbReference type="HOGENOM" id="CLU_077738_1_1_1"/>
<dbReference type="FunFam" id="3.30.450.40:FF:000048">
    <property type="entry name" value="Free methionine-R-sulfoxide reductase"/>
    <property type="match status" value="1"/>
</dbReference>
<dbReference type="RefSeq" id="XP_009649802.1">
    <property type="nucleotide sequence ID" value="XM_009651507.1"/>
</dbReference>
<accession>G2WRE7</accession>
<dbReference type="OMA" id="FQGPIAC"/>
<keyword evidence="4" id="KW-1185">Reference proteome</keyword>
<organism evidence="3 4">
    <name type="scientific">Verticillium dahliae (strain VdLs.17 / ATCC MYA-4575 / FGSC 10137)</name>
    <name type="common">Verticillium wilt</name>
    <dbReference type="NCBI Taxonomy" id="498257"/>
    <lineage>
        <taxon>Eukaryota</taxon>
        <taxon>Fungi</taxon>
        <taxon>Dikarya</taxon>
        <taxon>Ascomycota</taxon>
        <taxon>Pezizomycotina</taxon>
        <taxon>Sordariomycetes</taxon>
        <taxon>Hypocreomycetidae</taxon>
        <taxon>Glomerellales</taxon>
        <taxon>Plectosphaerellaceae</taxon>
        <taxon>Verticillium</taxon>
    </lineage>
</organism>
<reference evidence="3 4" key="1">
    <citation type="submission" date="2008-03" db="EMBL/GenBank/DDBJ databases">
        <title>The Genome Sequence of Verticillium dahliae VdLs.17.</title>
        <authorList>
            <consortium name="The Broad Institute Genome Sequencing Platform"/>
            <person name="Ma L.-J.J."/>
            <person name="Klosterman S.J."/>
            <person name="Subbarao K."/>
            <person name="Dobinson K."/>
            <person name="Veronese P."/>
            <person name="Kang S."/>
            <person name="Gold S.E."/>
            <person name="Young S."/>
            <person name="Jaffe D."/>
            <person name="Gnerre S."/>
            <person name="Berlin A."/>
            <person name="Heiman D."/>
            <person name="Hepburn T."/>
            <person name="Sykes S."/>
            <person name="Alvarado L."/>
            <person name="Kodira C.D."/>
            <person name="Lander E."/>
            <person name="Galagan J."/>
            <person name="Nusbaum C."/>
            <person name="Birren B."/>
        </authorList>
    </citation>
    <scope>NUCLEOTIDE SEQUENCE [LARGE SCALE GENOMIC DNA]</scope>
    <source>
        <strain evidence="4">VdLs.17 / ATCC MYA-4575 / FGSC 10137</strain>
    </source>
</reference>
<dbReference type="InterPro" id="IPR029016">
    <property type="entry name" value="GAF-like_dom_sf"/>
</dbReference>
<protein>
    <submittedName>
        <fullName evidence="3">YebR</fullName>
    </submittedName>
</protein>
<proteinExistence type="inferred from homology"/>
<dbReference type="STRING" id="498257.G2WRE7"/>
<dbReference type="InterPro" id="IPR051330">
    <property type="entry name" value="Phosphatase_reg/MetRdx"/>
</dbReference>
<evidence type="ECO:0000256" key="1">
    <source>
        <dbReference type="ARBA" id="ARBA00038454"/>
    </source>
</evidence>
<sequence>MEKNRDKLTENEAVHADASNFAKGVTKVEAYEQVLLHAEGLFHEQRNWYLLSLSVTFINLSNAASLLWHALHSLAAPSNAVNWAGFYVLDPLAPGQLILGPFQGKVACQTIRFGRGVCGAAAATAETQLVRDVDAFPGHIACDGDSKSEIVVPIVAQGGKVVAIIDIDCAVLDGFDEVDQQWLEKLAALLAEGCDW</sequence>
<dbReference type="eggNOG" id="ENOG502RXXR">
    <property type="taxonomic scope" value="Eukaryota"/>
</dbReference>
<dbReference type="FunCoup" id="G2WRE7">
    <property type="interactions" value="54"/>
</dbReference>
<dbReference type="SUPFAM" id="SSF55781">
    <property type="entry name" value="GAF domain-like"/>
    <property type="match status" value="1"/>
</dbReference>
<dbReference type="Gene3D" id="3.30.450.40">
    <property type="match status" value="1"/>
</dbReference>
<dbReference type="Pfam" id="PF13185">
    <property type="entry name" value="GAF_2"/>
    <property type="match status" value="1"/>
</dbReference>
<dbReference type="AlphaFoldDB" id="G2WRE7"/>
<evidence type="ECO:0000313" key="3">
    <source>
        <dbReference type="EMBL" id="EGY13448.1"/>
    </source>
</evidence>
<gene>
    <name evidence="3" type="ORF">VDAG_00130</name>
</gene>
<dbReference type="PROSITE" id="PS01320">
    <property type="entry name" value="UPF0067"/>
    <property type="match status" value="1"/>
</dbReference>
<dbReference type="PANTHER" id="PTHR21021:SF15">
    <property type="entry name" value="FREE METHIONINE-R-SULFOXIDE REDUCTASE"/>
    <property type="match status" value="1"/>
</dbReference>
<dbReference type="OrthoDB" id="15735at2759"/>
<dbReference type="GO" id="GO:0033745">
    <property type="term" value="F:L-methionine-(R)-S-oxide reductase activity"/>
    <property type="evidence" value="ECO:0007669"/>
    <property type="project" value="EnsemblFungi"/>
</dbReference>
<comment type="similarity">
    <text evidence="1">Belongs to the free Met sulfoxide reductase family.</text>
</comment>
<dbReference type="KEGG" id="vda:VDAG_00130"/>
<feature type="domain" description="GAF" evidence="2">
    <location>
        <begin position="84"/>
        <end position="191"/>
    </location>
</feature>
<dbReference type="PANTHER" id="PTHR21021">
    <property type="entry name" value="GAF/PUTATIVE CYTOSKELETAL PROTEIN"/>
    <property type="match status" value="1"/>
</dbReference>